<dbReference type="Proteomes" id="UP000663903">
    <property type="component" value="Chromosome"/>
</dbReference>
<evidence type="ECO:0000313" key="2">
    <source>
        <dbReference type="EMBL" id="QTD46536.1"/>
    </source>
</evidence>
<gene>
    <name evidence="2" type="ORF">J1M35_06565</name>
</gene>
<proteinExistence type="predicted"/>
<dbReference type="AlphaFoldDB" id="A0A975CIQ3"/>
<feature type="region of interest" description="Disordered" evidence="1">
    <location>
        <begin position="1"/>
        <end position="41"/>
    </location>
</feature>
<evidence type="ECO:0000313" key="3">
    <source>
        <dbReference type="Proteomes" id="UP000663903"/>
    </source>
</evidence>
<dbReference type="GO" id="GO:0009279">
    <property type="term" value="C:cell outer membrane"/>
    <property type="evidence" value="ECO:0007669"/>
    <property type="project" value="InterPro"/>
</dbReference>
<dbReference type="GO" id="GO:0006878">
    <property type="term" value="P:intracellular copper ion homeostasis"/>
    <property type="evidence" value="ECO:0007669"/>
    <property type="project" value="InterPro"/>
</dbReference>
<dbReference type="EMBL" id="CP071796">
    <property type="protein sequence ID" value="QTD46536.1"/>
    <property type="molecule type" value="Genomic_DNA"/>
</dbReference>
<dbReference type="Pfam" id="PF05275">
    <property type="entry name" value="CopB"/>
    <property type="match status" value="1"/>
</dbReference>
<feature type="compositionally biased region" description="Basic and acidic residues" evidence="1">
    <location>
        <begin position="14"/>
        <end position="30"/>
    </location>
</feature>
<accession>A0A975CIQ3</accession>
<keyword evidence="3" id="KW-1185">Reference proteome</keyword>
<sequence>MDHGDMQGGSPPADARDPDAYANGHERGTGEHVPPGVTKLHLGDEHSFASFKLNRLERVFPRRGGNHTAYEGQLKFGGDFNHAVLKAEGEVAGGKLHESRTELLWGHAIAAYWDSQLGLRHDGGEGPSRTWLAFGVEGTAPYWIHTRVTAYLGQSGRTALRLEAEYDAYLTQKLVLQPKTEWHFYSKNDPEQGIGKGLSSASLGLRLRYEFTPQISPYIGVEWQRSFGRTADFMRDAGGRASQTRWVAGLSFWF</sequence>
<dbReference type="InterPro" id="IPR007939">
    <property type="entry name" value="Cu-R_B_prcur"/>
</dbReference>
<protein>
    <submittedName>
        <fullName evidence="2">Copper resistance protein B</fullName>
    </submittedName>
</protein>
<name>A0A975CIQ3_9BURK</name>
<evidence type="ECO:0000256" key="1">
    <source>
        <dbReference type="SAM" id="MobiDB-lite"/>
    </source>
</evidence>
<organism evidence="2 3">
    <name type="scientific">Ottowia testudinis</name>
    <dbReference type="NCBI Taxonomy" id="2816950"/>
    <lineage>
        <taxon>Bacteria</taxon>
        <taxon>Pseudomonadati</taxon>
        <taxon>Pseudomonadota</taxon>
        <taxon>Betaproteobacteria</taxon>
        <taxon>Burkholderiales</taxon>
        <taxon>Comamonadaceae</taxon>
        <taxon>Ottowia</taxon>
    </lineage>
</organism>
<dbReference type="GO" id="GO:0005507">
    <property type="term" value="F:copper ion binding"/>
    <property type="evidence" value="ECO:0007669"/>
    <property type="project" value="InterPro"/>
</dbReference>
<dbReference type="KEGG" id="otd:J1M35_06565"/>
<reference evidence="2" key="1">
    <citation type="submission" date="2021-03" db="EMBL/GenBank/DDBJ databases">
        <title>Ottowia sp. 27C isolated from the cloaca of a Giant Asian pond turtle (Heosemys grandis).</title>
        <authorList>
            <person name="Spergser J."/>
            <person name="Busse H.-J."/>
        </authorList>
    </citation>
    <scope>NUCLEOTIDE SEQUENCE</scope>
    <source>
        <strain evidence="2">27C</strain>
    </source>
</reference>